<evidence type="ECO:0000313" key="7">
    <source>
        <dbReference type="Proteomes" id="UP000032233"/>
    </source>
</evidence>
<dbReference type="GO" id="GO:0010181">
    <property type="term" value="F:FMN binding"/>
    <property type="evidence" value="ECO:0007669"/>
    <property type="project" value="InterPro"/>
</dbReference>
<evidence type="ECO:0000256" key="4">
    <source>
        <dbReference type="ARBA" id="ARBA00038054"/>
    </source>
</evidence>
<evidence type="ECO:0000256" key="1">
    <source>
        <dbReference type="ARBA" id="ARBA00001917"/>
    </source>
</evidence>
<dbReference type="Pfam" id="PF01613">
    <property type="entry name" value="Flavin_Reduct"/>
    <property type="match status" value="1"/>
</dbReference>
<dbReference type="OrthoDB" id="9794638at2"/>
<feature type="domain" description="Flavin reductase like" evidence="5">
    <location>
        <begin position="10"/>
        <end position="157"/>
    </location>
</feature>
<sequence>MQAKPFKREFAFPGLVAFVSTCDQEGVLNVAPYSNLMAVLRPTDLVCVALWHKRDTLKNIRANNQFVISVPPASMVDKVVPTAQGHPPEVSEFDIAGLTPRPSKVVTPPGVEGAVAWMECELVKQYVEKSHVLVLGRVVNLEFDRNCLDENGGLDPEKAQPLMMLQNNKGMRFVTVRDIGAFEPYGAMFFDGEDILAEHYED</sequence>
<dbReference type="InterPro" id="IPR012349">
    <property type="entry name" value="Split_barrel_FMN-bd"/>
</dbReference>
<dbReference type="PANTHER" id="PTHR33798:SF5">
    <property type="entry name" value="FLAVIN REDUCTASE LIKE DOMAIN-CONTAINING PROTEIN"/>
    <property type="match status" value="1"/>
</dbReference>
<comment type="caution">
    <text evidence="6">The sequence shown here is derived from an EMBL/GenBank/DDBJ whole genome shotgun (WGS) entry which is preliminary data.</text>
</comment>
<name>A0A0D2J7V6_9BACT</name>
<keyword evidence="7" id="KW-1185">Reference proteome</keyword>
<reference evidence="6 7" key="1">
    <citation type="submission" date="2013-11" db="EMBL/GenBank/DDBJ databases">
        <title>Metagenomic analysis of a methanogenic consortium involved in long chain n-alkane degradation.</title>
        <authorList>
            <person name="Davidova I.A."/>
            <person name="Callaghan A.V."/>
            <person name="Wawrik B."/>
            <person name="Pruitt S."/>
            <person name="Marks C."/>
            <person name="Duncan K.E."/>
            <person name="Suflita J.M."/>
        </authorList>
    </citation>
    <scope>NUCLEOTIDE SEQUENCE [LARGE SCALE GENOMIC DNA]</scope>
    <source>
        <strain evidence="6 7">SPR</strain>
    </source>
</reference>
<proteinExistence type="inferred from homology"/>
<evidence type="ECO:0000256" key="3">
    <source>
        <dbReference type="ARBA" id="ARBA00022643"/>
    </source>
</evidence>
<organism evidence="6 7">
    <name type="scientific">Dethiosulfatarculus sandiegensis</name>
    <dbReference type="NCBI Taxonomy" id="1429043"/>
    <lineage>
        <taxon>Bacteria</taxon>
        <taxon>Pseudomonadati</taxon>
        <taxon>Thermodesulfobacteriota</taxon>
        <taxon>Desulfarculia</taxon>
        <taxon>Desulfarculales</taxon>
        <taxon>Desulfarculaceae</taxon>
        <taxon>Dethiosulfatarculus</taxon>
    </lineage>
</organism>
<dbReference type="Gene3D" id="2.30.110.10">
    <property type="entry name" value="Electron Transport, Fmn-binding Protein, Chain A"/>
    <property type="match status" value="1"/>
</dbReference>
<accession>A0A0D2J7V6</accession>
<protein>
    <recommendedName>
        <fullName evidence="5">Flavin reductase like domain-containing protein</fullName>
    </recommendedName>
</protein>
<comment type="similarity">
    <text evidence="4">Belongs to the flavoredoxin family.</text>
</comment>
<keyword evidence="2" id="KW-0285">Flavoprotein</keyword>
<dbReference type="EMBL" id="AZAC01000011">
    <property type="protein sequence ID" value="KIX14284.1"/>
    <property type="molecule type" value="Genomic_DNA"/>
</dbReference>
<evidence type="ECO:0000256" key="2">
    <source>
        <dbReference type="ARBA" id="ARBA00022630"/>
    </source>
</evidence>
<dbReference type="Proteomes" id="UP000032233">
    <property type="component" value="Unassembled WGS sequence"/>
</dbReference>
<dbReference type="GO" id="GO:0016646">
    <property type="term" value="F:oxidoreductase activity, acting on the CH-NH group of donors, NAD or NADP as acceptor"/>
    <property type="evidence" value="ECO:0007669"/>
    <property type="project" value="UniProtKB-ARBA"/>
</dbReference>
<dbReference type="STRING" id="1429043.X474_10115"/>
<dbReference type="SUPFAM" id="SSF50475">
    <property type="entry name" value="FMN-binding split barrel"/>
    <property type="match status" value="1"/>
</dbReference>
<dbReference type="InterPro" id="IPR002563">
    <property type="entry name" value="Flavin_Rdtase-like_dom"/>
</dbReference>
<evidence type="ECO:0000259" key="5">
    <source>
        <dbReference type="SMART" id="SM00903"/>
    </source>
</evidence>
<dbReference type="InParanoid" id="A0A0D2J7V6"/>
<dbReference type="AlphaFoldDB" id="A0A0D2J7V6"/>
<dbReference type="SMART" id="SM00903">
    <property type="entry name" value="Flavin_Reduct"/>
    <property type="match status" value="1"/>
</dbReference>
<dbReference type="PANTHER" id="PTHR33798">
    <property type="entry name" value="FLAVOPROTEIN OXYGENASE"/>
    <property type="match status" value="1"/>
</dbReference>
<gene>
    <name evidence="6" type="ORF">X474_10115</name>
</gene>
<evidence type="ECO:0000313" key="6">
    <source>
        <dbReference type="EMBL" id="KIX14284.1"/>
    </source>
</evidence>
<comment type="cofactor">
    <cofactor evidence="1">
        <name>FMN</name>
        <dbReference type="ChEBI" id="CHEBI:58210"/>
    </cofactor>
</comment>
<keyword evidence="3" id="KW-0288">FMN</keyword>
<dbReference type="RefSeq" id="WP_044348258.1">
    <property type="nucleotide sequence ID" value="NZ_AZAC01000011.1"/>
</dbReference>